<dbReference type="InterPro" id="IPR050300">
    <property type="entry name" value="GDXG_lipolytic_enzyme"/>
</dbReference>
<sequence>MSTIRCAAALVCASALVLGGCAPAATTPQDTAASTACPASPQPPNRARPGPAMPQPDKVTVPVDTSTSKVISPGTEPQIHCGRTPLQTTNDLVYATPAPEQPLRLDIQRPAAAGLKPLVVYLPGGGFVSADRKQTLNLRTFVAEAGYVVASIDYRVQPSGAVYTDGLADIRAAIRYLRANATTYGIDPARVAVWGESAGGYMAAMTGVTGDCTDLDRGEHLDQSSRVQAVINKFGASDLSKLMSDYGPAAEAGFASAISPISTYITGPTGKSLAASPAEVTAANPVTHAGAGDPPTLILHGDNDLVISPSQTLLLHNALVAAGVNSTRYVIRDAGHGDLAFLGDPNARSPWSTEQVAGIMVDFLGANLS</sequence>
<feature type="region of interest" description="Disordered" evidence="2">
    <location>
        <begin position="28"/>
        <end position="83"/>
    </location>
</feature>
<gene>
    <name evidence="5" type="ORF">HNR67_004635</name>
</gene>
<dbReference type="AlphaFoldDB" id="A0A7W7FUR5"/>
<comment type="caution">
    <text evidence="5">The sequence shown here is derived from an EMBL/GenBank/DDBJ whole genome shotgun (WGS) entry which is preliminary data.</text>
</comment>
<proteinExistence type="predicted"/>
<name>A0A7W7FUR5_9PSEU</name>
<dbReference type="PROSITE" id="PS51257">
    <property type="entry name" value="PROKAR_LIPOPROTEIN"/>
    <property type="match status" value="1"/>
</dbReference>
<dbReference type="Gene3D" id="3.40.50.1820">
    <property type="entry name" value="alpha/beta hydrolase"/>
    <property type="match status" value="1"/>
</dbReference>
<dbReference type="SUPFAM" id="SSF53474">
    <property type="entry name" value="alpha/beta-Hydrolases"/>
    <property type="match status" value="1"/>
</dbReference>
<keyword evidence="1" id="KW-0378">Hydrolase</keyword>
<organism evidence="5 6">
    <name type="scientific">Crossiella cryophila</name>
    <dbReference type="NCBI Taxonomy" id="43355"/>
    <lineage>
        <taxon>Bacteria</taxon>
        <taxon>Bacillati</taxon>
        <taxon>Actinomycetota</taxon>
        <taxon>Actinomycetes</taxon>
        <taxon>Pseudonocardiales</taxon>
        <taxon>Pseudonocardiaceae</taxon>
        <taxon>Crossiella</taxon>
    </lineage>
</organism>
<dbReference type="InterPro" id="IPR029058">
    <property type="entry name" value="AB_hydrolase_fold"/>
</dbReference>
<evidence type="ECO:0000256" key="2">
    <source>
        <dbReference type="SAM" id="MobiDB-lite"/>
    </source>
</evidence>
<feature type="compositionally biased region" description="Pro residues" evidence="2">
    <location>
        <begin position="40"/>
        <end position="54"/>
    </location>
</feature>
<dbReference type="Proteomes" id="UP000533598">
    <property type="component" value="Unassembled WGS sequence"/>
</dbReference>
<protein>
    <submittedName>
        <fullName evidence="5">Acetyl esterase/lipase</fullName>
    </submittedName>
</protein>
<feature type="domain" description="BD-FAE-like" evidence="4">
    <location>
        <begin position="105"/>
        <end position="319"/>
    </location>
</feature>
<evidence type="ECO:0000256" key="3">
    <source>
        <dbReference type="SAM" id="SignalP"/>
    </source>
</evidence>
<evidence type="ECO:0000259" key="4">
    <source>
        <dbReference type="Pfam" id="PF20434"/>
    </source>
</evidence>
<feature type="signal peptide" evidence="3">
    <location>
        <begin position="1"/>
        <end position="24"/>
    </location>
</feature>
<evidence type="ECO:0000313" key="5">
    <source>
        <dbReference type="EMBL" id="MBB4678517.1"/>
    </source>
</evidence>
<dbReference type="EMBL" id="JACHMH010000001">
    <property type="protein sequence ID" value="MBB4678517.1"/>
    <property type="molecule type" value="Genomic_DNA"/>
</dbReference>
<dbReference type="PANTHER" id="PTHR48081:SF13">
    <property type="entry name" value="ALPHA_BETA HYDROLASE"/>
    <property type="match status" value="1"/>
</dbReference>
<keyword evidence="3" id="KW-0732">Signal</keyword>
<keyword evidence="6" id="KW-1185">Reference proteome</keyword>
<feature type="chain" id="PRO_5030702404" evidence="3">
    <location>
        <begin position="25"/>
        <end position="369"/>
    </location>
</feature>
<dbReference type="PANTHER" id="PTHR48081">
    <property type="entry name" value="AB HYDROLASE SUPERFAMILY PROTEIN C4A8.06C"/>
    <property type="match status" value="1"/>
</dbReference>
<reference evidence="5 6" key="1">
    <citation type="submission" date="2020-08" db="EMBL/GenBank/DDBJ databases">
        <title>Sequencing the genomes of 1000 actinobacteria strains.</title>
        <authorList>
            <person name="Klenk H.-P."/>
        </authorList>
    </citation>
    <scope>NUCLEOTIDE SEQUENCE [LARGE SCALE GENOMIC DNA]</scope>
    <source>
        <strain evidence="5 6">DSM 44230</strain>
    </source>
</reference>
<dbReference type="RefSeq" id="WP_221490017.1">
    <property type="nucleotide sequence ID" value="NZ_BAAAUI010000036.1"/>
</dbReference>
<dbReference type="GO" id="GO:0016787">
    <property type="term" value="F:hydrolase activity"/>
    <property type="evidence" value="ECO:0007669"/>
    <property type="project" value="UniProtKB-KW"/>
</dbReference>
<evidence type="ECO:0000313" key="6">
    <source>
        <dbReference type="Proteomes" id="UP000533598"/>
    </source>
</evidence>
<dbReference type="InterPro" id="IPR049492">
    <property type="entry name" value="BD-FAE-like_dom"/>
</dbReference>
<accession>A0A7W7FUR5</accession>
<dbReference type="Pfam" id="PF20434">
    <property type="entry name" value="BD-FAE"/>
    <property type="match status" value="1"/>
</dbReference>
<evidence type="ECO:0000256" key="1">
    <source>
        <dbReference type="ARBA" id="ARBA00022801"/>
    </source>
</evidence>